<dbReference type="SMART" id="SM00199">
    <property type="entry name" value="SCY"/>
    <property type="match status" value="1"/>
</dbReference>
<evidence type="ECO:0000256" key="6">
    <source>
        <dbReference type="RuleBase" id="RU361150"/>
    </source>
</evidence>
<evidence type="ECO:0000256" key="1">
    <source>
        <dbReference type="ARBA" id="ARBA00010868"/>
    </source>
</evidence>
<dbReference type="Proteomes" id="UP000472268">
    <property type="component" value="Chromosome 17"/>
</dbReference>
<dbReference type="CTD" id="6358"/>
<sequence>MKVSMAAISLFLLFFITSTLGSMAESSSQGPYHPAECCFRYIDKAIPRHRIADYYETSSQCSKPGVVFITKKSQSICANPSDAWVQDYIKGLKEK</sequence>
<dbReference type="GO" id="GO:0006954">
    <property type="term" value="P:inflammatory response"/>
    <property type="evidence" value="ECO:0007669"/>
    <property type="project" value="UniProtKB-KW"/>
</dbReference>
<dbReference type="RefSeq" id="XP_029782622.1">
    <property type="nucleotide sequence ID" value="XM_029926762.1"/>
</dbReference>
<keyword evidence="9" id="KW-1185">Reference proteome</keyword>
<dbReference type="GO" id="GO:0070098">
    <property type="term" value="P:chemokine-mediated signaling pathway"/>
    <property type="evidence" value="ECO:0007669"/>
    <property type="project" value="TreeGrafter"/>
</dbReference>
<dbReference type="GO" id="GO:0030335">
    <property type="term" value="P:positive regulation of cell migration"/>
    <property type="evidence" value="ECO:0007669"/>
    <property type="project" value="TreeGrafter"/>
</dbReference>
<accession>A0A673VC90</accession>
<dbReference type="GO" id="GO:0008009">
    <property type="term" value="F:chemokine activity"/>
    <property type="evidence" value="ECO:0007669"/>
    <property type="project" value="InterPro"/>
</dbReference>
<comment type="subcellular location">
    <subcellularLocation>
        <location evidence="6">Secreted</location>
    </subcellularLocation>
</comment>
<dbReference type="GeneID" id="115281431"/>
<comment type="similarity">
    <text evidence="1 6">Belongs to the intercrine beta (chemokine CC) family.</text>
</comment>
<dbReference type="GO" id="GO:0005615">
    <property type="term" value="C:extracellular space"/>
    <property type="evidence" value="ECO:0007669"/>
    <property type="project" value="UniProtKB-KW"/>
</dbReference>
<keyword evidence="3 6" id="KW-0202">Cytokine</keyword>
<proteinExistence type="inferred from homology"/>
<protein>
    <recommendedName>
        <fullName evidence="6">C-C motif chemokine</fullName>
    </recommendedName>
</protein>
<dbReference type="Ensembl" id="ENSSSUT00005035721.1">
    <property type="protein sequence ID" value="ENSSSUP00005031312.1"/>
    <property type="gene ID" value="ENSSSUG00005020202.1"/>
</dbReference>
<dbReference type="GO" id="GO:0048020">
    <property type="term" value="F:CCR chemokine receptor binding"/>
    <property type="evidence" value="ECO:0007669"/>
    <property type="project" value="TreeGrafter"/>
</dbReference>
<dbReference type="PANTHER" id="PTHR12015">
    <property type="entry name" value="SMALL INDUCIBLE CYTOKINE A"/>
    <property type="match status" value="1"/>
</dbReference>
<gene>
    <name evidence="8" type="primary">CCL14</name>
</gene>
<dbReference type="InterPro" id="IPR000827">
    <property type="entry name" value="Chemokine_CC_CS"/>
</dbReference>
<evidence type="ECO:0000256" key="2">
    <source>
        <dbReference type="ARBA" id="ARBA00022500"/>
    </source>
</evidence>
<feature type="chain" id="PRO_5025719113" description="C-C motif chemokine" evidence="6">
    <location>
        <begin position="22"/>
        <end position="95"/>
    </location>
</feature>
<dbReference type="InterPro" id="IPR001811">
    <property type="entry name" value="Chemokine_IL8-like_dom"/>
</dbReference>
<evidence type="ECO:0000313" key="8">
    <source>
        <dbReference type="Ensembl" id="ENSSSUP00005031312.1"/>
    </source>
</evidence>
<reference evidence="8" key="3">
    <citation type="submission" date="2025-09" db="UniProtKB">
        <authorList>
            <consortium name="Ensembl"/>
        </authorList>
    </citation>
    <scope>IDENTIFICATION</scope>
</reference>
<dbReference type="InterPro" id="IPR039809">
    <property type="entry name" value="Chemokine_b/g/d"/>
</dbReference>
<dbReference type="GO" id="GO:0061844">
    <property type="term" value="P:antimicrobial humoral immune response mediated by antimicrobial peptide"/>
    <property type="evidence" value="ECO:0007669"/>
    <property type="project" value="TreeGrafter"/>
</dbReference>
<dbReference type="InterPro" id="IPR036048">
    <property type="entry name" value="Interleukin_8-like_sf"/>
</dbReference>
<evidence type="ECO:0000256" key="4">
    <source>
        <dbReference type="ARBA" id="ARBA00023157"/>
    </source>
</evidence>
<feature type="signal peptide" evidence="6">
    <location>
        <begin position="1"/>
        <end position="21"/>
    </location>
</feature>
<keyword evidence="4" id="KW-1015">Disulfide bond</keyword>
<dbReference type="CDD" id="cd00272">
    <property type="entry name" value="Chemokine_CC"/>
    <property type="match status" value="1"/>
</dbReference>
<organism evidence="8 9">
    <name type="scientific">Suricata suricatta</name>
    <name type="common">Meerkat</name>
    <dbReference type="NCBI Taxonomy" id="37032"/>
    <lineage>
        <taxon>Eukaryota</taxon>
        <taxon>Metazoa</taxon>
        <taxon>Chordata</taxon>
        <taxon>Craniata</taxon>
        <taxon>Vertebrata</taxon>
        <taxon>Euteleostomi</taxon>
        <taxon>Mammalia</taxon>
        <taxon>Eutheria</taxon>
        <taxon>Laurasiatheria</taxon>
        <taxon>Carnivora</taxon>
        <taxon>Feliformia</taxon>
        <taxon>Herpestidae</taxon>
        <taxon>Suricata</taxon>
    </lineage>
</organism>
<evidence type="ECO:0000256" key="5">
    <source>
        <dbReference type="ARBA" id="ARBA00023198"/>
    </source>
</evidence>
<keyword evidence="5" id="KW-0395">Inflammatory response</keyword>
<reference evidence="8" key="2">
    <citation type="submission" date="2025-08" db="UniProtKB">
        <authorList>
            <consortium name="Ensembl"/>
        </authorList>
    </citation>
    <scope>IDENTIFICATION</scope>
</reference>
<keyword evidence="2 6" id="KW-0145">Chemotaxis</keyword>
<dbReference type="AlphaFoldDB" id="A0A673VC90"/>
<dbReference type="FunFam" id="2.40.50.40:FF:000002">
    <property type="entry name" value="C-C motif chemokine"/>
    <property type="match status" value="1"/>
</dbReference>
<name>A0A673VC90_SURSU</name>
<dbReference type="Pfam" id="PF00048">
    <property type="entry name" value="IL8"/>
    <property type="match status" value="1"/>
</dbReference>
<evidence type="ECO:0000313" key="9">
    <source>
        <dbReference type="Proteomes" id="UP000472268"/>
    </source>
</evidence>
<dbReference type="Gene3D" id="2.40.50.40">
    <property type="match status" value="1"/>
</dbReference>
<dbReference type="PANTHER" id="PTHR12015:SF110">
    <property type="entry name" value="C-C MOTIF CHEMOKINE 14"/>
    <property type="match status" value="1"/>
</dbReference>
<reference evidence="8 9" key="1">
    <citation type="submission" date="2019-05" db="EMBL/GenBank/DDBJ databases">
        <title>A Chromosome-scale Meerkat (S. suricatta) Genome Assembly.</title>
        <authorList>
            <person name="Dudchenko O."/>
            <person name="Lieberman Aiden E."/>
            <person name="Tung J."/>
            <person name="Barreiro L.B."/>
            <person name="Clutton-Brock T.H."/>
        </authorList>
    </citation>
    <scope>NUCLEOTIDE SEQUENCE [LARGE SCALE GENOMIC DNA]</scope>
</reference>
<evidence type="ECO:0000259" key="7">
    <source>
        <dbReference type="SMART" id="SM00199"/>
    </source>
</evidence>
<dbReference type="OrthoDB" id="9447832at2759"/>
<dbReference type="SUPFAM" id="SSF54117">
    <property type="entry name" value="Interleukin 8-like chemokines"/>
    <property type="match status" value="1"/>
</dbReference>
<keyword evidence="6" id="KW-0732">Signal</keyword>
<dbReference type="PROSITE" id="PS00472">
    <property type="entry name" value="SMALL_CYTOKINES_CC"/>
    <property type="match status" value="1"/>
</dbReference>
<feature type="domain" description="Chemokine interleukin-8-like" evidence="7">
    <location>
        <begin position="34"/>
        <end position="92"/>
    </location>
</feature>
<dbReference type="OMA" id="ECCFTYV"/>
<evidence type="ECO:0000256" key="3">
    <source>
        <dbReference type="ARBA" id="ARBA00022514"/>
    </source>
</evidence>
<keyword evidence="6" id="KW-0964">Secreted</keyword>